<sequence length="160" mass="18391">MRWSILTIWLMVSLQRLYAQPAPVLPADSLLPRIARNHLLLQAYTMRAQACRLYAGTALAWEPPVAGAGVFMIPWSARLVYNDIALGSWLFQAGQTIPHPALQRARYRHLAFQADMVLTARAVVLQQLHVRARLLYIRWAIALQKIRVWRRQEATLSFIH</sequence>
<protein>
    <submittedName>
        <fullName evidence="2">Uncharacterized protein</fullName>
    </submittedName>
</protein>
<dbReference type="EMBL" id="JACVFC010000001">
    <property type="protein sequence ID" value="MBC9928881.1"/>
    <property type="molecule type" value="Genomic_DNA"/>
</dbReference>
<accession>A0ABR7TEZ6</accession>
<dbReference type="SUPFAM" id="SSF56954">
    <property type="entry name" value="Outer membrane efflux proteins (OEP)"/>
    <property type="match status" value="1"/>
</dbReference>
<feature type="chain" id="PRO_5046147184" evidence="1">
    <location>
        <begin position="22"/>
        <end position="160"/>
    </location>
</feature>
<feature type="signal peptide" evidence="1">
    <location>
        <begin position="1"/>
        <end position="21"/>
    </location>
</feature>
<evidence type="ECO:0000313" key="3">
    <source>
        <dbReference type="Proteomes" id="UP000659124"/>
    </source>
</evidence>
<proteinExistence type="predicted"/>
<evidence type="ECO:0000256" key="1">
    <source>
        <dbReference type="SAM" id="SignalP"/>
    </source>
</evidence>
<keyword evidence="1" id="KW-0732">Signal</keyword>
<evidence type="ECO:0000313" key="2">
    <source>
        <dbReference type="EMBL" id="MBC9928881.1"/>
    </source>
</evidence>
<comment type="caution">
    <text evidence="2">The sequence shown here is derived from an EMBL/GenBank/DDBJ whole genome shotgun (WGS) entry which is preliminary data.</text>
</comment>
<dbReference type="RefSeq" id="WP_188086041.1">
    <property type="nucleotide sequence ID" value="NZ_JACVFC010000001.1"/>
</dbReference>
<gene>
    <name evidence="2" type="ORF">ICL07_00760</name>
</gene>
<keyword evidence="3" id="KW-1185">Reference proteome</keyword>
<reference evidence="2 3" key="1">
    <citation type="submission" date="2020-09" db="EMBL/GenBank/DDBJ databases">
        <title>Genome sequences of type strains of Chitinophaga qingshengii and Chitinophaga varians.</title>
        <authorList>
            <person name="Kittiwongwattana C."/>
        </authorList>
    </citation>
    <scope>NUCLEOTIDE SEQUENCE [LARGE SCALE GENOMIC DNA]</scope>
    <source>
        <strain evidence="2 3">JCM 30026</strain>
    </source>
</reference>
<name>A0ABR7TEZ6_9BACT</name>
<dbReference type="Proteomes" id="UP000659124">
    <property type="component" value="Unassembled WGS sequence"/>
</dbReference>
<organism evidence="2 3">
    <name type="scientific">Chitinophaga qingshengii</name>
    <dbReference type="NCBI Taxonomy" id="1569794"/>
    <lineage>
        <taxon>Bacteria</taxon>
        <taxon>Pseudomonadati</taxon>
        <taxon>Bacteroidota</taxon>
        <taxon>Chitinophagia</taxon>
        <taxon>Chitinophagales</taxon>
        <taxon>Chitinophagaceae</taxon>
        <taxon>Chitinophaga</taxon>
    </lineage>
</organism>